<sequence length="78" mass="9231">MASLTRIHNQQTTNGFPNHYPQITTNGFPNTNVPNIYKPQIHTLDQIVSLVHSIFYHWIVSLAYNRWFIQYIIIGLYR</sequence>
<comment type="caution">
    <text evidence="2">The sequence shown here is derived from an EMBL/GenBank/DDBJ whole genome shotgun (WGS) entry which is preliminary data.</text>
</comment>
<proteinExistence type="predicted"/>
<accession>A0ABQ8J904</accession>
<reference evidence="2 3" key="1">
    <citation type="journal article" date="2018" name="J. Allergy Clin. Immunol.">
        <title>High-quality assembly of Dermatophagoides pteronyssinus genome and transcriptome reveals a wide range of novel allergens.</title>
        <authorList>
            <person name="Liu X.Y."/>
            <person name="Yang K.Y."/>
            <person name="Wang M.Q."/>
            <person name="Kwok J.S."/>
            <person name="Zeng X."/>
            <person name="Yang Z."/>
            <person name="Xiao X.J."/>
            <person name="Lau C.P."/>
            <person name="Li Y."/>
            <person name="Huang Z.M."/>
            <person name="Ba J.G."/>
            <person name="Yim A.K."/>
            <person name="Ouyang C.Y."/>
            <person name="Ngai S.M."/>
            <person name="Chan T.F."/>
            <person name="Leung E.L."/>
            <person name="Liu L."/>
            <person name="Liu Z.G."/>
            <person name="Tsui S.K."/>
        </authorList>
    </citation>
    <scope>NUCLEOTIDE SEQUENCE [LARGE SCALE GENOMIC DNA]</scope>
    <source>
        <strain evidence="2">Derp</strain>
    </source>
</reference>
<gene>
    <name evidence="2" type="ORF">DERP_011167</name>
</gene>
<evidence type="ECO:0000256" key="1">
    <source>
        <dbReference type="SAM" id="MobiDB-lite"/>
    </source>
</evidence>
<name>A0ABQ8J904_DERPT</name>
<keyword evidence="3" id="KW-1185">Reference proteome</keyword>
<feature type="region of interest" description="Disordered" evidence="1">
    <location>
        <begin position="1"/>
        <end position="20"/>
    </location>
</feature>
<dbReference type="EMBL" id="NJHN03000061">
    <property type="protein sequence ID" value="KAH9419072.1"/>
    <property type="molecule type" value="Genomic_DNA"/>
</dbReference>
<organism evidence="2 3">
    <name type="scientific">Dermatophagoides pteronyssinus</name>
    <name type="common">European house dust mite</name>
    <dbReference type="NCBI Taxonomy" id="6956"/>
    <lineage>
        <taxon>Eukaryota</taxon>
        <taxon>Metazoa</taxon>
        <taxon>Ecdysozoa</taxon>
        <taxon>Arthropoda</taxon>
        <taxon>Chelicerata</taxon>
        <taxon>Arachnida</taxon>
        <taxon>Acari</taxon>
        <taxon>Acariformes</taxon>
        <taxon>Sarcoptiformes</taxon>
        <taxon>Astigmata</taxon>
        <taxon>Psoroptidia</taxon>
        <taxon>Analgoidea</taxon>
        <taxon>Pyroglyphidae</taxon>
        <taxon>Dermatophagoidinae</taxon>
        <taxon>Dermatophagoides</taxon>
    </lineage>
</organism>
<evidence type="ECO:0000313" key="2">
    <source>
        <dbReference type="EMBL" id="KAH9419072.1"/>
    </source>
</evidence>
<dbReference type="Proteomes" id="UP000887458">
    <property type="component" value="Unassembled WGS sequence"/>
</dbReference>
<evidence type="ECO:0000313" key="3">
    <source>
        <dbReference type="Proteomes" id="UP000887458"/>
    </source>
</evidence>
<protein>
    <submittedName>
        <fullName evidence="2">Uncharacterized protein</fullName>
    </submittedName>
</protein>
<reference evidence="2 3" key="2">
    <citation type="journal article" date="2022" name="Mol. Biol. Evol.">
        <title>Comparative Genomics Reveals Insights into the Divergent Evolution of Astigmatic Mites and Household Pest Adaptations.</title>
        <authorList>
            <person name="Xiong Q."/>
            <person name="Wan A.T."/>
            <person name="Liu X."/>
            <person name="Fung C.S."/>
            <person name="Xiao X."/>
            <person name="Malainual N."/>
            <person name="Hou J."/>
            <person name="Wang L."/>
            <person name="Wang M."/>
            <person name="Yang K.Y."/>
            <person name="Cui Y."/>
            <person name="Leung E.L."/>
            <person name="Nong W."/>
            <person name="Shin S.K."/>
            <person name="Au S.W."/>
            <person name="Jeong K.Y."/>
            <person name="Chew F.T."/>
            <person name="Hui J.H."/>
            <person name="Leung T.F."/>
            <person name="Tungtrongchitr A."/>
            <person name="Zhong N."/>
            <person name="Liu Z."/>
            <person name="Tsui S.K."/>
        </authorList>
    </citation>
    <scope>NUCLEOTIDE SEQUENCE [LARGE SCALE GENOMIC DNA]</scope>
    <source>
        <strain evidence="2">Derp</strain>
    </source>
</reference>